<comment type="caution">
    <text evidence="2">The sequence shown here is derived from an EMBL/GenBank/DDBJ whole genome shotgun (WGS) entry which is preliminary data.</text>
</comment>
<protein>
    <submittedName>
        <fullName evidence="2">Uncharacterized protein</fullName>
    </submittedName>
</protein>
<evidence type="ECO:0000313" key="3">
    <source>
        <dbReference type="Proteomes" id="UP000198211"/>
    </source>
</evidence>
<reference evidence="3" key="1">
    <citation type="submission" date="2017-03" db="EMBL/GenBank/DDBJ databases">
        <title>Phytopthora megakarya and P. palmivora, two closely related causual agents of cacao black pod achieved similar genome size and gene model numbers by different mechanisms.</title>
        <authorList>
            <person name="Ali S."/>
            <person name="Shao J."/>
            <person name="Larry D.J."/>
            <person name="Kronmiller B."/>
            <person name="Shen D."/>
            <person name="Strem M.D."/>
            <person name="Melnick R.L."/>
            <person name="Guiltinan M.J."/>
            <person name="Tyler B.M."/>
            <person name="Meinhardt L.W."/>
            <person name="Bailey B.A."/>
        </authorList>
    </citation>
    <scope>NUCLEOTIDE SEQUENCE [LARGE SCALE GENOMIC DNA]</scope>
    <source>
        <strain evidence="3">zdho120</strain>
    </source>
</reference>
<feature type="compositionally biased region" description="Acidic residues" evidence="1">
    <location>
        <begin position="107"/>
        <end position="116"/>
    </location>
</feature>
<dbReference type="Proteomes" id="UP000198211">
    <property type="component" value="Unassembled WGS sequence"/>
</dbReference>
<feature type="compositionally biased region" description="Basic and acidic residues" evidence="1">
    <location>
        <begin position="76"/>
        <end position="91"/>
    </location>
</feature>
<organism evidence="2 3">
    <name type="scientific">Phytophthora megakarya</name>
    <dbReference type="NCBI Taxonomy" id="4795"/>
    <lineage>
        <taxon>Eukaryota</taxon>
        <taxon>Sar</taxon>
        <taxon>Stramenopiles</taxon>
        <taxon>Oomycota</taxon>
        <taxon>Peronosporomycetes</taxon>
        <taxon>Peronosporales</taxon>
        <taxon>Peronosporaceae</taxon>
        <taxon>Phytophthora</taxon>
    </lineage>
</organism>
<dbReference type="EMBL" id="NBNE01001468">
    <property type="protein sequence ID" value="OWZ13903.1"/>
    <property type="molecule type" value="Genomic_DNA"/>
</dbReference>
<feature type="region of interest" description="Disordered" evidence="1">
    <location>
        <begin position="39"/>
        <end position="133"/>
    </location>
</feature>
<evidence type="ECO:0000256" key="1">
    <source>
        <dbReference type="SAM" id="MobiDB-lite"/>
    </source>
</evidence>
<proteinExistence type="predicted"/>
<accession>A0A225W825</accession>
<keyword evidence="3" id="KW-1185">Reference proteome</keyword>
<sequence length="186" mass="20280">MGVPPVLREQMVPPEVKTLYATQTQAALRDLNETKENVVHAAAAKAPTSMAVKTEATADVQKAPAEGKTRKRRTRKPDEGKKELPKDDSKKKSTPPSQPPEKHGPPDEEPSEDDNDSDKQSGDSDSDSCSFEDLVSGTQVRATGQGTIMFNSMVNITALEDFDEKQPLAVRTRSLEKFQSLAAMGR</sequence>
<evidence type="ECO:0000313" key="2">
    <source>
        <dbReference type="EMBL" id="OWZ13903.1"/>
    </source>
</evidence>
<name>A0A225W825_9STRA</name>
<dbReference type="AlphaFoldDB" id="A0A225W825"/>
<gene>
    <name evidence="2" type="ORF">PHMEG_00012702</name>
</gene>